<dbReference type="EMBL" id="VSSQ01000408">
    <property type="protein sequence ID" value="MPL93921.1"/>
    <property type="molecule type" value="Genomic_DNA"/>
</dbReference>
<dbReference type="GO" id="GO:0034039">
    <property type="term" value="F:8-oxo-7,8-dihydroguanine DNA N-glycosylase activity"/>
    <property type="evidence" value="ECO:0007669"/>
    <property type="project" value="TreeGrafter"/>
</dbReference>
<accession>A0A644VRB6</accession>
<keyword evidence="8" id="KW-0227">DNA damage</keyword>
<dbReference type="SUPFAM" id="SSF48150">
    <property type="entry name" value="DNA-glycosylase"/>
    <property type="match status" value="1"/>
</dbReference>
<dbReference type="GO" id="GO:0035485">
    <property type="term" value="F:adenine/guanine mispair binding"/>
    <property type="evidence" value="ECO:0007669"/>
    <property type="project" value="TreeGrafter"/>
</dbReference>
<evidence type="ECO:0000256" key="11">
    <source>
        <dbReference type="ARBA" id="ARBA00023014"/>
    </source>
</evidence>
<dbReference type="PANTHER" id="PTHR42944:SF1">
    <property type="entry name" value="ADENINE DNA GLYCOSYLASE"/>
    <property type="match status" value="1"/>
</dbReference>
<dbReference type="InterPro" id="IPR029119">
    <property type="entry name" value="MutY_C"/>
</dbReference>
<dbReference type="PROSITE" id="PS01155">
    <property type="entry name" value="ENDONUCLEASE_III_2"/>
    <property type="match status" value="1"/>
</dbReference>
<sequence length="355" mass="40749">MDELNSISATLIQWYEQYKRDLPWRDTDDPYKIWISEIILQQTRVNQGLDYYYRFIERFPDVQSLAAASEDEVLKYWQGLGYYSRARNLHKAAQQVVCRFGGKFPDQYADVLSLSGVGEYTAAAICSFAYNLPFAVVDGNVFRVLARLLGIDTPIDSLQGKKEFKLLANELLDEQHPGQHNQAIMEFGALQCTPVSPACESCPLFTQCVALANGSIAVLPVKTQKIKTRARYFNYLFIKYTDKTYLQKRTGNDVWKNLYEFPLIEADRLLEESEIFQHSYFNKITAGISSGINISLLSAPLKHVLTHQQIYAQCFIIEIKEESEFLRFFEKTAIEHIGDYAVSRLMEILIQNHIG</sequence>
<evidence type="ECO:0000256" key="13">
    <source>
        <dbReference type="ARBA" id="ARBA00023295"/>
    </source>
</evidence>
<keyword evidence="15" id="KW-0255">Endonuclease</keyword>
<dbReference type="InterPro" id="IPR005760">
    <property type="entry name" value="A/G_AdeGlyc_MutY"/>
</dbReference>
<dbReference type="InterPro" id="IPR003265">
    <property type="entry name" value="HhH-GPD_domain"/>
</dbReference>
<keyword evidence="11" id="KW-0411">Iron-sulfur</keyword>
<dbReference type="Gene3D" id="1.10.1670.10">
    <property type="entry name" value="Helix-hairpin-Helix base-excision DNA repair enzymes (C-terminal)"/>
    <property type="match status" value="1"/>
</dbReference>
<evidence type="ECO:0000256" key="6">
    <source>
        <dbReference type="ARBA" id="ARBA00022485"/>
    </source>
</evidence>
<comment type="cofactor">
    <cofactor evidence="2">
        <name>[4Fe-4S] cluster</name>
        <dbReference type="ChEBI" id="CHEBI:49883"/>
    </cofactor>
</comment>
<evidence type="ECO:0000256" key="9">
    <source>
        <dbReference type="ARBA" id="ARBA00022801"/>
    </source>
</evidence>
<proteinExistence type="inferred from homology"/>
<evidence type="ECO:0000256" key="4">
    <source>
        <dbReference type="ARBA" id="ARBA00012045"/>
    </source>
</evidence>
<dbReference type="InterPro" id="IPR023170">
    <property type="entry name" value="HhH_base_excis_C"/>
</dbReference>
<comment type="similarity">
    <text evidence="3">Belongs to the Nth/MutY family.</text>
</comment>
<evidence type="ECO:0000313" key="15">
    <source>
        <dbReference type="EMBL" id="MPL93921.1"/>
    </source>
</evidence>
<gene>
    <name evidence="15" type="primary">nth_17</name>
    <name evidence="15" type="ORF">SDC9_40069</name>
</gene>
<comment type="catalytic activity">
    <reaction evidence="1">
        <text>Hydrolyzes free adenine bases from 7,8-dihydro-8-oxoguanine:adenine mismatched double-stranded DNA, leaving an apurinic site.</text>
        <dbReference type="EC" id="3.2.2.31"/>
    </reaction>
</comment>
<dbReference type="Pfam" id="PF00633">
    <property type="entry name" value="HHH"/>
    <property type="match status" value="1"/>
</dbReference>
<evidence type="ECO:0000256" key="1">
    <source>
        <dbReference type="ARBA" id="ARBA00000843"/>
    </source>
</evidence>
<keyword evidence="15" id="KW-0540">Nuclease</keyword>
<dbReference type="InterPro" id="IPR004036">
    <property type="entry name" value="Endonuclease-III-like_CS2"/>
</dbReference>
<dbReference type="GO" id="GO:0046872">
    <property type="term" value="F:metal ion binding"/>
    <property type="evidence" value="ECO:0007669"/>
    <property type="project" value="UniProtKB-KW"/>
</dbReference>
<dbReference type="InterPro" id="IPR011257">
    <property type="entry name" value="DNA_glycosylase"/>
</dbReference>
<dbReference type="CDD" id="cd03431">
    <property type="entry name" value="NUDIX_DNA_Glycosylase_C-MutY"/>
    <property type="match status" value="1"/>
</dbReference>
<dbReference type="PROSITE" id="PS00764">
    <property type="entry name" value="ENDONUCLEASE_III_1"/>
    <property type="match status" value="1"/>
</dbReference>
<keyword evidence="13" id="KW-0326">Glycosidase</keyword>
<dbReference type="PANTHER" id="PTHR42944">
    <property type="entry name" value="ADENINE DNA GLYCOSYLASE"/>
    <property type="match status" value="1"/>
</dbReference>
<evidence type="ECO:0000256" key="12">
    <source>
        <dbReference type="ARBA" id="ARBA00023204"/>
    </source>
</evidence>
<keyword evidence="7" id="KW-0479">Metal-binding</keyword>
<evidence type="ECO:0000256" key="8">
    <source>
        <dbReference type="ARBA" id="ARBA00022763"/>
    </source>
</evidence>
<dbReference type="Pfam" id="PF14815">
    <property type="entry name" value="NUDIX_4"/>
    <property type="match status" value="1"/>
</dbReference>
<reference evidence="15" key="1">
    <citation type="submission" date="2019-08" db="EMBL/GenBank/DDBJ databases">
        <authorList>
            <person name="Kucharzyk K."/>
            <person name="Murdoch R.W."/>
            <person name="Higgins S."/>
            <person name="Loffler F."/>
        </authorList>
    </citation>
    <scope>NUCLEOTIDE SEQUENCE</scope>
</reference>
<comment type="caution">
    <text evidence="15">The sequence shown here is derived from an EMBL/GenBank/DDBJ whole genome shotgun (WGS) entry which is preliminary data.</text>
</comment>
<keyword evidence="10" id="KW-0408">Iron</keyword>
<dbReference type="FunFam" id="1.10.340.30:FF:000010">
    <property type="entry name" value="Adenine DNA glycosylase"/>
    <property type="match status" value="1"/>
</dbReference>
<dbReference type="GO" id="GO:0004519">
    <property type="term" value="F:endonuclease activity"/>
    <property type="evidence" value="ECO:0007669"/>
    <property type="project" value="UniProtKB-KW"/>
</dbReference>
<protein>
    <recommendedName>
        <fullName evidence="5">Adenine DNA glycosylase</fullName>
        <ecNumber evidence="4">3.2.2.31</ecNumber>
    </recommendedName>
</protein>
<dbReference type="InterPro" id="IPR044298">
    <property type="entry name" value="MIG/MutY"/>
</dbReference>
<dbReference type="GO" id="GO:0000701">
    <property type="term" value="F:purine-specific mismatch base pair DNA N-glycosylase activity"/>
    <property type="evidence" value="ECO:0007669"/>
    <property type="project" value="UniProtKB-EC"/>
</dbReference>
<feature type="domain" description="HhH-GPD" evidence="14">
    <location>
        <begin position="39"/>
        <end position="190"/>
    </location>
</feature>
<dbReference type="SMART" id="SM00478">
    <property type="entry name" value="ENDO3c"/>
    <property type="match status" value="1"/>
</dbReference>
<dbReference type="Gene3D" id="1.10.340.30">
    <property type="entry name" value="Hypothetical protein, domain 2"/>
    <property type="match status" value="1"/>
</dbReference>
<evidence type="ECO:0000259" key="14">
    <source>
        <dbReference type="SMART" id="SM00478"/>
    </source>
</evidence>
<evidence type="ECO:0000256" key="5">
    <source>
        <dbReference type="ARBA" id="ARBA00022023"/>
    </source>
</evidence>
<dbReference type="GO" id="GO:0016829">
    <property type="term" value="F:lyase activity"/>
    <property type="evidence" value="ECO:0007669"/>
    <property type="project" value="UniProtKB-KW"/>
</dbReference>
<dbReference type="InterPro" id="IPR015797">
    <property type="entry name" value="NUDIX_hydrolase-like_dom_sf"/>
</dbReference>
<dbReference type="AlphaFoldDB" id="A0A644VRB6"/>
<keyword evidence="6" id="KW-0004">4Fe-4S</keyword>
<keyword evidence="9" id="KW-0378">Hydrolase</keyword>
<evidence type="ECO:0000256" key="7">
    <source>
        <dbReference type="ARBA" id="ARBA00022723"/>
    </source>
</evidence>
<evidence type="ECO:0000256" key="3">
    <source>
        <dbReference type="ARBA" id="ARBA00008343"/>
    </source>
</evidence>
<dbReference type="CDD" id="cd00056">
    <property type="entry name" value="ENDO3c"/>
    <property type="match status" value="1"/>
</dbReference>
<evidence type="ECO:0000256" key="10">
    <source>
        <dbReference type="ARBA" id="ARBA00023004"/>
    </source>
</evidence>
<dbReference type="NCBIfam" id="TIGR01084">
    <property type="entry name" value="mutY"/>
    <property type="match status" value="1"/>
</dbReference>
<dbReference type="InterPro" id="IPR004035">
    <property type="entry name" value="Endouclease-III_FeS-bd_BS"/>
</dbReference>
<dbReference type="GO" id="GO:0032357">
    <property type="term" value="F:oxidized purine DNA binding"/>
    <property type="evidence" value="ECO:0007669"/>
    <property type="project" value="TreeGrafter"/>
</dbReference>
<dbReference type="EC" id="3.2.2.31" evidence="4"/>
<dbReference type="SUPFAM" id="SSF55811">
    <property type="entry name" value="Nudix"/>
    <property type="match status" value="1"/>
</dbReference>
<evidence type="ECO:0000256" key="2">
    <source>
        <dbReference type="ARBA" id="ARBA00001966"/>
    </source>
</evidence>
<name>A0A644VRB6_9ZZZZ</name>
<dbReference type="GO" id="GO:0051539">
    <property type="term" value="F:4 iron, 4 sulfur cluster binding"/>
    <property type="evidence" value="ECO:0007669"/>
    <property type="project" value="UniProtKB-KW"/>
</dbReference>
<keyword evidence="15" id="KW-0456">Lyase</keyword>
<organism evidence="15">
    <name type="scientific">bioreactor metagenome</name>
    <dbReference type="NCBI Taxonomy" id="1076179"/>
    <lineage>
        <taxon>unclassified sequences</taxon>
        <taxon>metagenomes</taxon>
        <taxon>ecological metagenomes</taxon>
    </lineage>
</organism>
<dbReference type="InterPro" id="IPR000445">
    <property type="entry name" value="HhH_motif"/>
</dbReference>
<keyword evidence="12" id="KW-0234">DNA repair</keyword>
<dbReference type="GO" id="GO:0006298">
    <property type="term" value="P:mismatch repair"/>
    <property type="evidence" value="ECO:0007669"/>
    <property type="project" value="TreeGrafter"/>
</dbReference>
<dbReference type="Pfam" id="PF00730">
    <property type="entry name" value="HhH-GPD"/>
    <property type="match status" value="1"/>
</dbReference>
<dbReference type="GO" id="GO:0006284">
    <property type="term" value="P:base-excision repair"/>
    <property type="evidence" value="ECO:0007669"/>
    <property type="project" value="InterPro"/>
</dbReference>